<protein>
    <submittedName>
        <fullName evidence="1">Uncharacterized protein</fullName>
    </submittedName>
</protein>
<dbReference type="Proteomes" id="UP000244929">
    <property type="component" value="Chromosome"/>
</dbReference>
<organism evidence="1 2">
    <name type="scientific">Flavobacterium album</name>
    <dbReference type="NCBI Taxonomy" id="2175091"/>
    <lineage>
        <taxon>Bacteria</taxon>
        <taxon>Pseudomonadati</taxon>
        <taxon>Bacteroidota</taxon>
        <taxon>Flavobacteriia</taxon>
        <taxon>Flavobacteriales</taxon>
        <taxon>Flavobacteriaceae</taxon>
        <taxon>Flavobacterium</taxon>
    </lineage>
</organism>
<evidence type="ECO:0000313" key="2">
    <source>
        <dbReference type="Proteomes" id="UP000244929"/>
    </source>
</evidence>
<proteinExistence type="predicted"/>
<dbReference type="KEGG" id="falb:HYN59_07165"/>
<name>A0A2S1QWZ2_9FLAO</name>
<dbReference type="EMBL" id="CP029186">
    <property type="protein sequence ID" value="AWH84918.1"/>
    <property type="molecule type" value="Genomic_DNA"/>
</dbReference>
<gene>
    <name evidence="1" type="ORF">HYN59_07165</name>
</gene>
<reference evidence="1 2" key="1">
    <citation type="submission" date="2018-04" db="EMBL/GenBank/DDBJ databases">
        <title>Genome sequencing of Flavobacterium sp. HYN0059.</title>
        <authorList>
            <person name="Yi H."/>
            <person name="Baek C."/>
        </authorList>
    </citation>
    <scope>NUCLEOTIDE SEQUENCE [LARGE SCALE GENOMIC DNA]</scope>
    <source>
        <strain evidence="1 2">HYN0059</strain>
    </source>
</reference>
<evidence type="ECO:0000313" key="1">
    <source>
        <dbReference type="EMBL" id="AWH84918.1"/>
    </source>
</evidence>
<accession>A0A2S1QWZ2</accession>
<keyword evidence="2" id="KW-1185">Reference proteome</keyword>
<sequence>MLFNRYECSCPLSFGEGVGGEAKLATIVMSSRHVQTPLLGRGVGGDNYKNKSTIKTKIKWAKIFAVPAT</sequence>
<dbReference type="AlphaFoldDB" id="A0A2S1QWZ2"/>